<dbReference type="PANTHER" id="PTHR41878:SF1">
    <property type="entry name" value="TNPR PROTEIN"/>
    <property type="match status" value="1"/>
</dbReference>
<evidence type="ECO:0000313" key="3">
    <source>
        <dbReference type="Proteomes" id="UP000324269"/>
    </source>
</evidence>
<dbReference type="InterPro" id="IPR024047">
    <property type="entry name" value="MM3350-like_sf"/>
</dbReference>
<evidence type="ECO:0000313" key="2">
    <source>
        <dbReference type="EMBL" id="TYS83020.1"/>
    </source>
</evidence>
<reference evidence="2 3" key="1">
    <citation type="submission" date="2019-08" db="EMBL/GenBank/DDBJ databases">
        <title>Bacillus genomes from the desert of Cuatro Cienegas, Coahuila.</title>
        <authorList>
            <person name="Olmedo-Alvarez G."/>
        </authorList>
    </citation>
    <scope>NUCLEOTIDE SEQUENCE [LARGE SCALE GENOMIC DNA]</scope>
    <source>
        <strain evidence="2 3">CH87b_3T</strain>
    </source>
</reference>
<sequence>MLAVDAAHQIVNGDESKLKSYIVRIELEQSNPLIWRRVIMPAGATYNRLHDVIQNVTNFRSGYPYEGYHLFEFDLTEDHKIVTNNEEAYVEHQHYKKNKAMYEERLKSMPLERLEFEKNYQERLKIEVRKPTSLKIDDYLEKYKEIRYVYDLGDDWHITVKLEQVVDDYYFGFPTLLDGAETAPPEDVGGMHGFYEFLEAYRDEKHPGHGVMKALAESSYFREYDPDRINERLKGLNYKKTEWNKINHEGYKIIEDKYRKK</sequence>
<dbReference type="Proteomes" id="UP000324269">
    <property type="component" value="Unassembled WGS sequence"/>
</dbReference>
<dbReference type="Pfam" id="PF07929">
    <property type="entry name" value="PRiA4_ORF3"/>
    <property type="match status" value="1"/>
</dbReference>
<dbReference type="EMBL" id="VTEZ01000006">
    <property type="protein sequence ID" value="TYS83020.1"/>
    <property type="molecule type" value="Genomic_DNA"/>
</dbReference>
<accession>A0A5D4U7A7</accession>
<dbReference type="OrthoDB" id="9801392at2"/>
<proteinExistence type="predicted"/>
<gene>
    <name evidence="2" type="ORF">FZC85_18120</name>
</gene>
<dbReference type="PANTHER" id="PTHR41878">
    <property type="entry name" value="LEXA REPRESSOR-RELATED"/>
    <property type="match status" value="1"/>
</dbReference>
<protein>
    <submittedName>
        <fullName evidence="2">Plasmid pRiA4b ORF-3 family protein</fullName>
    </submittedName>
</protein>
<name>A0A5D4U7A7_9BACI</name>
<dbReference type="Gene3D" id="3.10.290.30">
    <property type="entry name" value="MM3350-like"/>
    <property type="match status" value="1"/>
</dbReference>
<dbReference type="InterPro" id="IPR012912">
    <property type="entry name" value="Plasmid_pRiA4b_Orf3-like"/>
</dbReference>
<feature type="domain" description="Plasmid pRiA4b Orf3-like" evidence="1">
    <location>
        <begin position="20"/>
        <end position="230"/>
    </location>
</feature>
<comment type="caution">
    <text evidence="2">The sequence shown here is derived from an EMBL/GenBank/DDBJ whole genome shotgun (WGS) entry which is preliminary data.</text>
</comment>
<evidence type="ECO:0000259" key="1">
    <source>
        <dbReference type="Pfam" id="PF07929"/>
    </source>
</evidence>
<organism evidence="2 3">
    <name type="scientific">Rossellomorea aquimaris</name>
    <dbReference type="NCBI Taxonomy" id="189382"/>
    <lineage>
        <taxon>Bacteria</taxon>
        <taxon>Bacillati</taxon>
        <taxon>Bacillota</taxon>
        <taxon>Bacilli</taxon>
        <taxon>Bacillales</taxon>
        <taxon>Bacillaceae</taxon>
        <taxon>Rossellomorea</taxon>
    </lineage>
</organism>
<dbReference type="SUPFAM" id="SSF159941">
    <property type="entry name" value="MM3350-like"/>
    <property type="match status" value="1"/>
</dbReference>
<dbReference type="AlphaFoldDB" id="A0A5D4U7A7"/>